<name>A0A158K092_9BURK</name>
<protein>
    <submittedName>
        <fullName evidence="1">Uncharacterized protein</fullName>
    </submittedName>
</protein>
<accession>A0A158K092</accession>
<keyword evidence="2" id="KW-1185">Reference proteome</keyword>
<reference evidence="1" key="1">
    <citation type="submission" date="2016-01" db="EMBL/GenBank/DDBJ databases">
        <authorList>
            <person name="Peeters C."/>
        </authorList>
    </citation>
    <scope>NUCLEOTIDE SEQUENCE [LARGE SCALE GENOMIC DNA]</scope>
    <source>
        <strain evidence="1">LMG 22937</strain>
    </source>
</reference>
<dbReference type="AlphaFoldDB" id="A0A158K092"/>
<dbReference type="EMBL" id="FCOL02000030">
    <property type="protein sequence ID" value="SAL73981.1"/>
    <property type="molecule type" value="Genomic_DNA"/>
</dbReference>
<sequence length="41" mass="4684">MWSGQTSPKKEIFEGYRAKVRLFRTLIRNANGFALKVGGVR</sequence>
<gene>
    <name evidence="1" type="ORF">AWB67_04526</name>
</gene>
<organism evidence="1 2">
    <name type="scientific">Caballeronia terrestris</name>
    <dbReference type="NCBI Taxonomy" id="1226301"/>
    <lineage>
        <taxon>Bacteria</taxon>
        <taxon>Pseudomonadati</taxon>
        <taxon>Pseudomonadota</taxon>
        <taxon>Betaproteobacteria</taxon>
        <taxon>Burkholderiales</taxon>
        <taxon>Burkholderiaceae</taxon>
        <taxon>Caballeronia</taxon>
    </lineage>
</organism>
<evidence type="ECO:0000313" key="1">
    <source>
        <dbReference type="EMBL" id="SAL73981.1"/>
    </source>
</evidence>
<proteinExistence type="predicted"/>
<dbReference type="Proteomes" id="UP000054925">
    <property type="component" value="Unassembled WGS sequence"/>
</dbReference>
<evidence type="ECO:0000313" key="2">
    <source>
        <dbReference type="Proteomes" id="UP000054925"/>
    </source>
</evidence>
<comment type="caution">
    <text evidence="1">The sequence shown here is derived from an EMBL/GenBank/DDBJ whole genome shotgun (WGS) entry which is preliminary data.</text>
</comment>